<dbReference type="NCBIfam" id="TIGR00195">
    <property type="entry name" value="exoDNase_III"/>
    <property type="match status" value="1"/>
</dbReference>
<feature type="site" description="Interaction with DNA substrate" evidence="6">
    <location>
        <position position="274"/>
    </location>
</feature>
<feature type="binding site" evidence="5">
    <location>
        <position position="274"/>
    </location>
    <ligand>
        <name>Mg(2+)</name>
        <dbReference type="ChEBI" id="CHEBI:18420"/>
        <label>1</label>
    </ligand>
</feature>
<evidence type="ECO:0000256" key="3">
    <source>
        <dbReference type="ARBA" id="ARBA00022801"/>
    </source>
</evidence>
<proteinExistence type="inferred from homology"/>
<keyword evidence="4 5" id="KW-0460">Magnesium</keyword>
<keyword evidence="2 5" id="KW-0479">Metal-binding</keyword>
<dbReference type="PROSITE" id="PS51435">
    <property type="entry name" value="AP_NUCLEASE_F1_4"/>
    <property type="match status" value="1"/>
</dbReference>
<dbReference type="PANTHER" id="PTHR43250:SF2">
    <property type="entry name" value="EXODEOXYRIBONUCLEASE III"/>
    <property type="match status" value="1"/>
</dbReference>
<dbReference type="InterPro" id="IPR037493">
    <property type="entry name" value="ExoIII-like"/>
</dbReference>
<dbReference type="GO" id="GO:0006281">
    <property type="term" value="P:DNA repair"/>
    <property type="evidence" value="ECO:0007669"/>
    <property type="project" value="InterPro"/>
</dbReference>
<protein>
    <submittedName>
        <fullName evidence="8">Catabolite repression control protein</fullName>
    </submittedName>
</protein>
<dbReference type="GO" id="GO:0046872">
    <property type="term" value="F:metal ion binding"/>
    <property type="evidence" value="ECO:0007669"/>
    <property type="project" value="UniProtKB-KW"/>
</dbReference>
<evidence type="ECO:0000256" key="1">
    <source>
        <dbReference type="ARBA" id="ARBA00007092"/>
    </source>
</evidence>
<reference evidence="8" key="2">
    <citation type="submission" date="2020-09" db="EMBL/GenBank/DDBJ databases">
        <authorList>
            <person name="Sun Q."/>
            <person name="Ohkuma M."/>
        </authorList>
    </citation>
    <scope>NUCLEOTIDE SEQUENCE</scope>
    <source>
        <strain evidence="8">JCM 30078</strain>
    </source>
</reference>
<feature type="site" description="Important for catalytic activity" evidence="6">
    <location>
        <position position="248"/>
    </location>
</feature>
<dbReference type="GO" id="GO:0008311">
    <property type="term" value="F:double-stranded DNA 3'-5' DNA exonuclease activity"/>
    <property type="evidence" value="ECO:0007669"/>
    <property type="project" value="InterPro"/>
</dbReference>
<keyword evidence="3" id="KW-0378">Hydrolase</keyword>
<dbReference type="SUPFAM" id="SSF56219">
    <property type="entry name" value="DNase I-like"/>
    <property type="match status" value="1"/>
</dbReference>
<dbReference type="CDD" id="cd10281">
    <property type="entry name" value="Nape_like_AP-endo"/>
    <property type="match status" value="1"/>
</dbReference>
<evidence type="ECO:0000256" key="4">
    <source>
        <dbReference type="ARBA" id="ARBA00022842"/>
    </source>
</evidence>
<evidence type="ECO:0000313" key="8">
    <source>
        <dbReference type="EMBL" id="GGK05295.1"/>
    </source>
</evidence>
<dbReference type="Pfam" id="PF03372">
    <property type="entry name" value="Exo_endo_phos"/>
    <property type="match status" value="1"/>
</dbReference>
<comment type="similarity">
    <text evidence="1">Belongs to the DNA repair enzymes AP/ExoA family.</text>
</comment>
<dbReference type="NCBIfam" id="TIGR00633">
    <property type="entry name" value="xth"/>
    <property type="match status" value="1"/>
</dbReference>
<comment type="caution">
    <text evidence="8">The sequence shown here is derived from an EMBL/GenBank/DDBJ whole genome shotgun (WGS) entry which is preliminary data.</text>
</comment>
<feature type="domain" description="Endonuclease/exonuclease/phosphatase" evidence="7">
    <location>
        <begin position="33"/>
        <end position="260"/>
    </location>
</feature>
<keyword evidence="5" id="KW-0464">Manganese</keyword>
<evidence type="ECO:0000256" key="2">
    <source>
        <dbReference type="ARBA" id="ARBA00022723"/>
    </source>
</evidence>
<feature type="binding site" evidence="5">
    <location>
        <position position="35"/>
    </location>
    <ligand>
        <name>Mg(2+)</name>
        <dbReference type="ChEBI" id="CHEBI:18420"/>
        <label>1</label>
    </ligand>
</feature>
<gene>
    <name evidence="8" type="primary">crc</name>
    <name evidence="8" type="ORF">GCM10009304_34270</name>
</gene>
<evidence type="ECO:0000259" key="7">
    <source>
        <dbReference type="Pfam" id="PF03372"/>
    </source>
</evidence>
<dbReference type="InterPro" id="IPR005135">
    <property type="entry name" value="Endo/exonuclease/phosphatase"/>
</dbReference>
<evidence type="ECO:0000256" key="5">
    <source>
        <dbReference type="PIRSR" id="PIRSR604808-2"/>
    </source>
</evidence>
<comment type="cofactor">
    <cofactor evidence="5">
        <name>Mg(2+)</name>
        <dbReference type="ChEBI" id="CHEBI:18420"/>
    </cofactor>
    <cofactor evidence="5">
        <name>Mn(2+)</name>
        <dbReference type="ChEBI" id="CHEBI:29035"/>
    </cofactor>
    <text evidence="5">Probably binds two magnesium or manganese ions per subunit.</text>
</comment>
<dbReference type="AlphaFoldDB" id="A0A917Q2P1"/>
<name>A0A917Q2P1_9PSED</name>
<dbReference type="InterPro" id="IPR004808">
    <property type="entry name" value="AP_endonuc_1"/>
</dbReference>
<dbReference type="PANTHER" id="PTHR43250">
    <property type="entry name" value="EXODEOXYRIBONUCLEASE III"/>
    <property type="match status" value="1"/>
</dbReference>
<keyword evidence="9" id="KW-1185">Reference proteome</keyword>
<dbReference type="EMBL" id="BMPO01000008">
    <property type="protein sequence ID" value="GGK05295.1"/>
    <property type="molecule type" value="Genomic_DNA"/>
</dbReference>
<reference evidence="8" key="1">
    <citation type="journal article" date="2014" name="Int. J. Syst. Evol. Microbiol.">
        <title>Complete genome sequence of Corynebacterium casei LMG S-19264T (=DSM 44701T), isolated from a smear-ripened cheese.</title>
        <authorList>
            <consortium name="US DOE Joint Genome Institute (JGI-PGF)"/>
            <person name="Walter F."/>
            <person name="Albersmeier A."/>
            <person name="Kalinowski J."/>
            <person name="Ruckert C."/>
        </authorList>
    </citation>
    <scope>NUCLEOTIDE SEQUENCE</scope>
    <source>
        <strain evidence="8">JCM 30078</strain>
    </source>
</reference>
<evidence type="ECO:0000256" key="6">
    <source>
        <dbReference type="PIRSR" id="PIRSR604808-3"/>
    </source>
</evidence>
<organism evidence="8 9">
    <name type="scientific">Pseudomonas matsuisoli</name>
    <dbReference type="NCBI Taxonomy" id="1515666"/>
    <lineage>
        <taxon>Bacteria</taxon>
        <taxon>Pseudomonadati</taxon>
        <taxon>Pseudomonadota</taxon>
        <taxon>Gammaproteobacteria</taxon>
        <taxon>Pseudomonadales</taxon>
        <taxon>Pseudomonadaceae</taxon>
        <taxon>Pseudomonas</taxon>
    </lineage>
</organism>
<dbReference type="Gene3D" id="3.60.10.10">
    <property type="entry name" value="Endonuclease/exonuclease/phosphatase"/>
    <property type="match status" value="1"/>
</dbReference>
<sequence length="287" mass="32990">MKKLSGGTDLANWDELSYHTRTCFSGPFMRIISVNVNGIQSAVERGLLSWLQAQNADVICLQDTRASIVEMEEQALQLDGYFQYSIDAESPTQGGVALYSRLQPKAVIYGLGFEMADRYGRYLQADFDKVSIATLLLPSGQGGDENLNQKFKFIDDFSAYLNKQRRKRREYIYCGSLYVAHQKLDVKNWRECQQTPGFLGPERSWLDEVFGNMGYVDALREVSREGDQYSWWADSEQAELLNLGYRFDYHILTPGMRRSVRNAKLPRQPRFSQHAPLIVDYDWTLSL</sequence>
<accession>A0A917Q2P1</accession>
<evidence type="ECO:0000313" key="9">
    <source>
        <dbReference type="Proteomes" id="UP000635983"/>
    </source>
</evidence>
<dbReference type="InterPro" id="IPR036691">
    <property type="entry name" value="Endo/exonu/phosph_ase_sf"/>
</dbReference>
<dbReference type="Proteomes" id="UP000635983">
    <property type="component" value="Unassembled WGS sequence"/>
</dbReference>